<sequence>MRKATSHIARSIFPRFVPSSFFEMFSCSYTVGVALLWMMMLGLLFKQFSAHTRMYSPLSTNRRHICTCTLMLPPSASSRFSFPTFLCNALNEVSCICGDRKAVKRFHQNNNAGFLGYRALLIKRCNGQKLNLLSSLPVSFKPKCICRC</sequence>
<dbReference type="EMBL" id="ML978070">
    <property type="protein sequence ID" value="KAF2014950.1"/>
    <property type="molecule type" value="Genomic_DNA"/>
</dbReference>
<dbReference type="GeneID" id="54279498"/>
<name>A0A6A5XQE2_9PLEO</name>
<keyword evidence="1" id="KW-0812">Transmembrane</keyword>
<keyword evidence="1" id="KW-0472">Membrane</keyword>
<keyword evidence="1" id="KW-1133">Transmembrane helix</keyword>
<proteinExistence type="predicted"/>
<keyword evidence="3" id="KW-1185">Reference proteome</keyword>
<reference evidence="2" key="1">
    <citation type="journal article" date="2020" name="Stud. Mycol.">
        <title>101 Dothideomycetes genomes: a test case for predicting lifestyles and emergence of pathogens.</title>
        <authorList>
            <person name="Haridas S."/>
            <person name="Albert R."/>
            <person name="Binder M."/>
            <person name="Bloem J."/>
            <person name="Labutti K."/>
            <person name="Salamov A."/>
            <person name="Andreopoulos B."/>
            <person name="Baker S."/>
            <person name="Barry K."/>
            <person name="Bills G."/>
            <person name="Bluhm B."/>
            <person name="Cannon C."/>
            <person name="Castanera R."/>
            <person name="Culley D."/>
            <person name="Daum C."/>
            <person name="Ezra D."/>
            <person name="Gonzalez J."/>
            <person name="Henrissat B."/>
            <person name="Kuo A."/>
            <person name="Liang C."/>
            <person name="Lipzen A."/>
            <person name="Lutzoni F."/>
            <person name="Magnuson J."/>
            <person name="Mondo S."/>
            <person name="Nolan M."/>
            <person name="Ohm R."/>
            <person name="Pangilinan J."/>
            <person name="Park H.-J."/>
            <person name="Ramirez L."/>
            <person name="Alfaro M."/>
            <person name="Sun H."/>
            <person name="Tritt A."/>
            <person name="Yoshinaga Y."/>
            <person name="Zwiers L.-H."/>
            <person name="Turgeon B."/>
            <person name="Goodwin S."/>
            <person name="Spatafora J."/>
            <person name="Crous P."/>
            <person name="Grigoriev I."/>
        </authorList>
    </citation>
    <scope>NUCLEOTIDE SEQUENCE</scope>
    <source>
        <strain evidence="2">CBS 175.79</strain>
    </source>
</reference>
<dbReference type="Proteomes" id="UP000799778">
    <property type="component" value="Unassembled WGS sequence"/>
</dbReference>
<accession>A0A6A5XQE2</accession>
<dbReference type="RefSeq" id="XP_033383289.1">
    <property type="nucleotide sequence ID" value="XM_033522101.1"/>
</dbReference>
<feature type="transmembrane region" description="Helical" evidence="1">
    <location>
        <begin position="21"/>
        <end position="45"/>
    </location>
</feature>
<evidence type="ECO:0000256" key="1">
    <source>
        <dbReference type="SAM" id="Phobius"/>
    </source>
</evidence>
<gene>
    <name evidence="2" type="ORF">BU24DRAFT_225524</name>
</gene>
<evidence type="ECO:0000313" key="2">
    <source>
        <dbReference type="EMBL" id="KAF2014950.1"/>
    </source>
</evidence>
<dbReference type="AlphaFoldDB" id="A0A6A5XQE2"/>
<organism evidence="2 3">
    <name type="scientific">Aaosphaeria arxii CBS 175.79</name>
    <dbReference type="NCBI Taxonomy" id="1450172"/>
    <lineage>
        <taxon>Eukaryota</taxon>
        <taxon>Fungi</taxon>
        <taxon>Dikarya</taxon>
        <taxon>Ascomycota</taxon>
        <taxon>Pezizomycotina</taxon>
        <taxon>Dothideomycetes</taxon>
        <taxon>Pleosporomycetidae</taxon>
        <taxon>Pleosporales</taxon>
        <taxon>Pleosporales incertae sedis</taxon>
        <taxon>Aaosphaeria</taxon>
    </lineage>
</organism>
<protein>
    <submittedName>
        <fullName evidence="2">Uncharacterized protein</fullName>
    </submittedName>
</protein>
<evidence type="ECO:0000313" key="3">
    <source>
        <dbReference type="Proteomes" id="UP000799778"/>
    </source>
</evidence>